<dbReference type="PROSITE" id="PS50404">
    <property type="entry name" value="GST_NTER"/>
    <property type="match status" value="1"/>
</dbReference>
<dbReference type="Gene3D" id="3.40.30.10">
    <property type="entry name" value="Glutaredoxin"/>
    <property type="match status" value="1"/>
</dbReference>
<dbReference type="PANTHER" id="PTHR43968">
    <property type="match status" value="1"/>
</dbReference>
<dbReference type="EMBL" id="UGQA01000001">
    <property type="protein sequence ID" value="STY95783.1"/>
    <property type="molecule type" value="Genomic_DNA"/>
</dbReference>
<name>A0A378Q4M8_9GAMM</name>
<dbReference type="PANTHER" id="PTHR43968:SF6">
    <property type="entry name" value="GLUTATHIONE S-TRANSFERASE OMEGA"/>
    <property type="match status" value="1"/>
</dbReference>
<dbReference type="InterPro" id="IPR050983">
    <property type="entry name" value="GST_Omega/HSP26"/>
</dbReference>
<evidence type="ECO:0000259" key="2">
    <source>
        <dbReference type="PROSITE" id="PS50405"/>
    </source>
</evidence>
<proteinExistence type="predicted"/>
<protein>
    <submittedName>
        <fullName evidence="3">Stringent starvation protein A</fullName>
    </submittedName>
</protein>
<dbReference type="SUPFAM" id="SSF52833">
    <property type="entry name" value="Thioredoxin-like"/>
    <property type="match status" value="1"/>
</dbReference>
<dbReference type="InterPro" id="IPR036249">
    <property type="entry name" value="Thioredoxin-like_sf"/>
</dbReference>
<accession>A0A378Q4M8</accession>
<dbReference type="Proteomes" id="UP000255193">
    <property type="component" value="Unassembled WGS sequence"/>
</dbReference>
<dbReference type="InterPro" id="IPR010987">
    <property type="entry name" value="Glutathione-S-Trfase_C-like"/>
</dbReference>
<dbReference type="InterPro" id="IPR036282">
    <property type="entry name" value="Glutathione-S-Trfase_C_sf"/>
</dbReference>
<dbReference type="GO" id="GO:0005737">
    <property type="term" value="C:cytoplasm"/>
    <property type="evidence" value="ECO:0007669"/>
    <property type="project" value="TreeGrafter"/>
</dbReference>
<dbReference type="Gene3D" id="1.20.1050.10">
    <property type="match status" value="1"/>
</dbReference>
<feature type="domain" description="GST N-terminal" evidence="1">
    <location>
        <begin position="6"/>
        <end position="100"/>
    </location>
</feature>
<evidence type="ECO:0000313" key="3">
    <source>
        <dbReference type="EMBL" id="STY95783.1"/>
    </source>
</evidence>
<feature type="domain" description="GST C-terminal" evidence="2">
    <location>
        <begin position="105"/>
        <end position="220"/>
    </location>
</feature>
<reference evidence="3 4" key="1">
    <citation type="submission" date="2018-06" db="EMBL/GenBank/DDBJ databases">
        <authorList>
            <consortium name="Pathogen Informatics"/>
            <person name="Doyle S."/>
        </authorList>
    </citation>
    <scope>NUCLEOTIDE SEQUENCE [LARGE SCALE GENOMIC DNA]</scope>
    <source>
        <strain evidence="3 4">NCTC11091</strain>
    </source>
</reference>
<dbReference type="Pfam" id="PF13409">
    <property type="entry name" value="GST_N_2"/>
    <property type="match status" value="1"/>
</dbReference>
<evidence type="ECO:0000259" key="1">
    <source>
        <dbReference type="PROSITE" id="PS50404"/>
    </source>
</evidence>
<dbReference type="SFLD" id="SFLDS00019">
    <property type="entry name" value="Glutathione_Transferase_(cytos"/>
    <property type="match status" value="1"/>
</dbReference>
<dbReference type="PROSITE" id="PS50405">
    <property type="entry name" value="GST_CTER"/>
    <property type="match status" value="1"/>
</dbReference>
<gene>
    <name evidence="3" type="primary">sspA</name>
    <name evidence="3" type="ORF">NCTC11091_01581</name>
</gene>
<dbReference type="RefSeq" id="WP_067055508.1">
    <property type="nucleotide sequence ID" value="NZ_MXAO01000006.1"/>
</dbReference>
<dbReference type="SUPFAM" id="SSF47616">
    <property type="entry name" value="GST C-terminal domain-like"/>
    <property type="match status" value="1"/>
</dbReference>
<dbReference type="InterPro" id="IPR004045">
    <property type="entry name" value="Glutathione_S-Trfase_N"/>
</dbReference>
<evidence type="ECO:0000313" key="4">
    <source>
        <dbReference type="Proteomes" id="UP000255193"/>
    </source>
</evidence>
<dbReference type="InterPro" id="IPR040079">
    <property type="entry name" value="Glutathione_S-Trfase"/>
</dbReference>
<organism evidence="3 4">
    <name type="scientific">Faucicola atlantae</name>
    <dbReference type="NCBI Taxonomy" id="34059"/>
    <lineage>
        <taxon>Bacteria</taxon>
        <taxon>Pseudomonadati</taxon>
        <taxon>Pseudomonadota</taxon>
        <taxon>Gammaproteobacteria</taxon>
        <taxon>Moraxellales</taxon>
        <taxon>Moraxellaceae</taxon>
        <taxon>Faucicola</taxon>
    </lineage>
</organism>
<sequence>MLPPLSNTPILYADDGYLSHQVRLALLEKQIGFDEVRVPAIEVPLIDEDEDAPDPTAFSREDLADLNPYNTLPVLVVKELVLYHNAVIFEYLEERYPAYRLLPETPTTRAQYRQLMWRIEQDWLQLADVLLTHADTLDATRAQAARKSLTDSLVTLAPLFAHRVYFLSDTFGLCDCLLAPMLYRLPAMQITLPPTLCRPLLNYCARVFARPTFQASITTR</sequence>
<dbReference type="AlphaFoldDB" id="A0A378Q4M8"/>